<reference evidence="2 3" key="1">
    <citation type="submission" date="2024-10" db="EMBL/GenBank/DDBJ databases">
        <title>The Natural Products Discovery Center: Release of the First 8490 Sequenced Strains for Exploring Actinobacteria Biosynthetic Diversity.</title>
        <authorList>
            <person name="Kalkreuter E."/>
            <person name="Kautsar S.A."/>
            <person name="Yang D."/>
            <person name="Bader C.D."/>
            <person name="Teijaro C.N."/>
            <person name="Fluegel L."/>
            <person name="Davis C.M."/>
            <person name="Simpson J.R."/>
            <person name="Lauterbach L."/>
            <person name="Steele A.D."/>
            <person name="Gui C."/>
            <person name="Meng S."/>
            <person name="Li G."/>
            <person name="Viehrig K."/>
            <person name="Ye F."/>
            <person name="Su P."/>
            <person name="Kiefer A.F."/>
            <person name="Nichols A."/>
            <person name="Cepeda A.J."/>
            <person name="Yan W."/>
            <person name="Fan B."/>
            <person name="Jiang Y."/>
            <person name="Adhikari A."/>
            <person name="Zheng C.-J."/>
            <person name="Schuster L."/>
            <person name="Cowan T.M."/>
            <person name="Smanski M.J."/>
            <person name="Chevrette M.G."/>
            <person name="De Carvalho L.P.S."/>
            <person name="Shen B."/>
        </authorList>
    </citation>
    <scope>NUCLEOTIDE SEQUENCE [LARGE SCALE GENOMIC DNA]</scope>
    <source>
        <strain evidence="2 3">NPDC049639</strain>
    </source>
</reference>
<feature type="transmembrane region" description="Helical" evidence="1">
    <location>
        <begin position="132"/>
        <end position="153"/>
    </location>
</feature>
<dbReference type="Proteomes" id="UP001612915">
    <property type="component" value="Unassembled WGS sequence"/>
</dbReference>
<comment type="caution">
    <text evidence="2">The sequence shown here is derived from an EMBL/GenBank/DDBJ whole genome shotgun (WGS) entry which is preliminary data.</text>
</comment>
<feature type="transmembrane region" description="Helical" evidence="1">
    <location>
        <begin position="214"/>
        <end position="236"/>
    </location>
</feature>
<evidence type="ECO:0000313" key="2">
    <source>
        <dbReference type="EMBL" id="MFI7589171.1"/>
    </source>
</evidence>
<sequence>MRLAKVPEVTALFWIIKIATTGMGEAASDWMGERPVVLAAVLVLLALAALVGSLWAQFRAPHYVAWIYWSAVAMVSVVGTMVADVLRMASGLPLWATSAAFALAVAASLGAWYRSEGNLSIHSITTRRRETYYWTTVASTFALGTALGDYTALYLNLGWLDSGLMFLGLILLPLIAWRWFGLNSVAAFWAAYVLTRPLGASFADWFGVPKEHHGLGVGTGPVALVLIVAIVALVGLSRETLRPAGRPVLEASY</sequence>
<dbReference type="EMBL" id="JBITLV010000006">
    <property type="protein sequence ID" value="MFI7589171.1"/>
    <property type="molecule type" value="Genomic_DNA"/>
</dbReference>
<name>A0ABW8AS29_9ACTN</name>
<accession>A0ABW8AS29</accession>
<keyword evidence="3" id="KW-1185">Reference proteome</keyword>
<dbReference type="InterPro" id="IPR007136">
    <property type="entry name" value="DUF347"/>
</dbReference>
<feature type="transmembrane region" description="Helical" evidence="1">
    <location>
        <begin position="159"/>
        <end position="180"/>
    </location>
</feature>
<evidence type="ECO:0000313" key="3">
    <source>
        <dbReference type="Proteomes" id="UP001612915"/>
    </source>
</evidence>
<organism evidence="2 3">
    <name type="scientific">Spongisporangium articulatum</name>
    <dbReference type="NCBI Taxonomy" id="3362603"/>
    <lineage>
        <taxon>Bacteria</taxon>
        <taxon>Bacillati</taxon>
        <taxon>Actinomycetota</taxon>
        <taxon>Actinomycetes</taxon>
        <taxon>Kineosporiales</taxon>
        <taxon>Kineosporiaceae</taxon>
        <taxon>Spongisporangium</taxon>
    </lineage>
</organism>
<feature type="transmembrane region" description="Helical" evidence="1">
    <location>
        <begin position="36"/>
        <end position="56"/>
    </location>
</feature>
<keyword evidence="1" id="KW-0812">Transmembrane</keyword>
<feature type="transmembrane region" description="Helical" evidence="1">
    <location>
        <begin position="92"/>
        <end position="112"/>
    </location>
</feature>
<keyword evidence="1" id="KW-1133">Transmembrane helix</keyword>
<evidence type="ECO:0000256" key="1">
    <source>
        <dbReference type="SAM" id="Phobius"/>
    </source>
</evidence>
<keyword evidence="1" id="KW-0472">Membrane</keyword>
<feature type="transmembrane region" description="Helical" evidence="1">
    <location>
        <begin position="63"/>
        <end position="86"/>
    </location>
</feature>
<proteinExistence type="predicted"/>
<evidence type="ECO:0008006" key="4">
    <source>
        <dbReference type="Google" id="ProtNLM"/>
    </source>
</evidence>
<dbReference type="Pfam" id="PF03988">
    <property type="entry name" value="DUF347"/>
    <property type="match status" value="4"/>
</dbReference>
<protein>
    <recommendedName>
        <fullName evidence="4">Membrane-anchored protein</fullName>
    </recommendedName>
</protein>
<feature type="transmembrane region" description="Helical" evidence="1">
    <location>
        <begin position="187"/>
        <end position="208"/>
    </location>
</feature>
<gene>
    <name evidence="2" type="ORF">ACIB24_19070</name>
</gene>
<dbReference type="RefSeq" id="WP_398283594.1">
    <property type="nucleotide sequence ID" value="NZ_JBITLV010000006.1"/>
</dbReference>